<name>A0A4R1MIA5_9FIRM</name>
<dbReference type="RefSeq" id="WP_243117042.1">
    <property type="nucleotide sequence ID" value="NZ_SMGQ01000014.1"/>
</dbReference>
<protein>
    <recommendedName>
        <fullName evidence="3">DUF1573 domain-containing protein</fullName>
    </recommendedName>
</protein>
<keyword evidence="2" id="KW-1185">Reference proteome</keyword>
<evidence type="ECO:0000313" key="2">
    <source>
        <dbReference type="Proteomes" id="UP000294545"/>
    </source>
</evidence>
<accession>A0A4R1MIA5</accession>
<evidence type="ECO:0008006" key="3">
    <source>
        <dbReference type="Google" id="ProtNLM"/>
    </source>
</evidence>
<organism evidence="1 2">
    <name type="scientific">Natranaerovirga hydrolytica</name>
    <dbReference type="NCBI Taxonomy" id="680378"/>
    <lineage>
        <taxon>Bacteria</taxon>
        <taxon>Bacillati</taxon>
        <taxon>Bacillota</taxon>
        <taxon>Clostridia</taxon>
        <taxon>Lachnospirales</taxon>
        <taxon>Natranaerovirgaceae</taxon>
        <taxon>Natranaerovirga</taxon>
    </lineage>
</organism>
<gene>
    <name evidence="1" type="ORF">EDC19_2076</name>
</gene>
<comment type="caution">
    <text evidence="1">The sequence shown here is derived from an EMBL/GenBank/DDBJ whole genome shotgun (WGS) entry which is preliminary data.</text>
</comment>
<dbReference type="Proteomes" id="UP000294545">
    <property type="component" value="Unassembled WGS sequence"/>
</dbReference>
<evidence type="ECO:0000313" key="1">
    <source>
        <dbReference type="EMBL" id="TCK92346.1"/>
    </source>
</evidence>
<dbReference type="AlphaFoldDB" id="A0A4R1MIA5"/>
<proteinExistence type="predicted"/>
<reference evidence="1 2" key="1">
    <citation type="submission" date="2019-03" db="EMBL/GenBank/DDBJ databases">
        <title>Genomic Encyclopedia of Type Strains, Phase IV (KMG-IV): sequencing the most valuable type-strain genomes for metagenomic binning, comparative biology and taxonomic classification.</title>
        <authorList>
            <person name="Goeker M."/>
        </authorList>
    </citation>
    <scope>NUCLEOTIDE SEQUENCE [LARGE SCALE GENOMIC DNA]</scope>
    <source>
        <strain evidence="1 2">DSM 24176</strain>
    </source>
</reference>
<dbReference type="EMBL" id="SMGQ01000014">
    <property type="protein sequence ID" value="TCK92346.1"/>
    <property type="molecule type" value="Genomic_DNA"/>
</dbReference>
<sequence length="132" mass="15187">MSILPDSLTDELQFLVEEYELINTSILDQMTKFSDYCSKINRSIIKSCTQCGCVKIDANKNIFEDLHQFALDKKSTHCFGDLCPDCKELIEKNIGSALYYLASICNSLDLNLYDILIKEIQKVDLLRKYNIE</sequence>